<proteinExistence type="predicted"/>
<protein>
    <submittedName>
        <fullName evidence="1">Uncharacterized protein</fullName>
    </submittedName>
</protein>
<comment type="caution">
    <text evidence="1">The sequence shown here is derived from an EMBL/GenBank/DDBJ whole genome shotgun (WGS) entry which is preliminary data.</text>
</comment>
<sequence length="82" mass="9464">MKVQLTSFSKTLVVSDKNPRAALSPRLAFRHAPTIVIRKTFSLAWLNTFFERINLAFLLENSSFSYIDIIRDASFSYNFTDL</sequence>
<evidence type="ECO:0000313" key="1">
    <source>
        <dbReference type="EMBL" id="OGM88441.1"/>
    </source>
</evidence>
<organism evidence="1 2">
    <name type="scientific">Candidatus Woesebacteria bacterium RIFOXYD1_FULL_40_21</name>
    <dbReference type="NCBI Taxonomy" id="1802549"/>
    <lineage>
        <taxon>Bacteria</taxon>
        <taxon>Candidatus Woeseibacteriota</taxon>
    </lineage>
</organism>
<evidence type="ECO:0000313" key="2">
    <source>
        <dbReference type="Proteomes" id="UP000178803"/>
    </source>
</evidence>
<name>A0A1F8DIH7_9BACT</name>
<gene>
    <name evidence="1" type="ORF">A2614_02045</name>
</gene>
<dbReference type="EMBL" id="MGIJ01000005">
    <property type="protein sequence ID" value="OGM88441.1"/>
    <property type="molecule type" value="Genomic_DNA"/>
</dbReference>
<accession>A0A1F8DIH7</accession>
<dbReference type="Proteomes" id="UP000178803">
    <property type="component" value="Unassembled WGS sequence"/>
</dbReference>
<dbReference type="AlphaFoldDB" id="A0A1F8DIH7"/>
<reference evidence="1 2" key="1">
    <citation type="journal article" date="2016" name="Nat. Commun.">
        <title>Thousands of microbial genomes shed light on interconnected biogeochemical processes in an aquifer system.</title>
        <authorList>
            <person name="Anantharaman K."/>
            <person name="Brown C.T."/>
            <person name="Hug L.A."/>
            <person name="Sharon I."/>
            <person name="Castelle C.J."/>
            <person name="Probst A.J."/>
            <person name="Thomas B.C."/>
            <person name="Singh A."/>
            <person name="Wilkins M.J."/>
            <person name="Karaoz U."/>
            <person name="Brodie E.L."/>
            <person name="Williams K.H."/>
            <person name="Hubbard S.S."/>
            <person name="Banfield J.F."/>
        </authorList>
    </citation>
    <scope>NUCLEOTIDE SEQUENCE [LARGE SCALE GENOMIC DNA]</scope>
</reference>